<gene>
    <name evidence="4" type="ORF">MYCIT1_LOCUS30360</name>
</gene>
<dbReference type="InterPro" id="IPR035999">
    <property type="entry name" value="Sec7_dom_sf"/>
</dbReference>
<feature type="compositionally biased region" description="Pro residues" evidence="1">
    <location>
        <begin position="379"/>
        <end position="388"/>
    </location>
</feature>
<feature type="domain" description="PH" evidence="2">
    <location>
        <begin position="752"/>
        <end position="880"/>
    </location>
</feature>
<dbReference type="Gene3D" id="1.10.1000.11">
    <property type="entry name" value="Arf Nucleotide-binding Site Opener,domain 2"/>
    <property type="match status" value="1"/>
</dbReference>
<evidence type="ECO:0000313" key="4">
    <source>
        <dbReference type="EMBL" id="CAK5279968.1"/>
    </source>
</evidence>
<feature type="compositionally biased region" description="Low complexity" evidence="1">
    <location>
        <begin position="420"/>
        <end position="432"/>
    </location>
</feature>
<dbReference type="Pfam" id="PF00169">
    <property type="entry name" value="PH"/>
    <property type="match status" value="1"/>
</dbReference>
<name>A0AAD2Q5Z4_9AGAR</name>
<evidence type="ECO:0000256" key="1">
    <source>
        <dbReference type="SAM" id="MobiDB-lite"/>
    </source>
</evidence>
<dbReference type="PROSITE" id="PS50003">
    <property type="entry name" value="PH_DOMAIN"/>
    <property type="match status" value="1"/>
</dbReference>
<dbReference type="SUPFAM" id="SSF48425">
    <property type="entry name" value="Sec7 domain"/>
    <property type="match status" value="1"/>
</dbReference>
<dbReference type="InterPro" id="IPR001849">
    <property type="entry name" value="PH_domain"/>
</dbReference>
<proteinExistence type="predicted"/>
<dbReference type="InterPro" id="IPR011993">
    <property type="entry name" value="PH-like_dom_sf"/>
</dbReference>
<protein>
    <submittedName>
        <fullName evidence="4">Uncharacterized protein</fullName>
    </submittedName>
</protein>
<dbReference type="Proteomes" id="UP001295794">
    <property type="component" value="Unassembled WGS sequence"/>
</dbReference>
<comment type="caution">
    <text evidence="4">The sequence shown here is derived from an EMBL/GenBank/DDBJ whole genome shotgun (WGS) entry which is preliminary data.</text>
</comment>
<dbReference type="SUPFAM" id="SSF50729">
    <property type="entry name" value="PH domain-like"/>
    <property type="match status" value="1"/>
</dbReference>
<feature type="region of interest" description="Disordered" evidence="1">
    <location>
        <begin position="1120"/>
        <end position="1157"/>
    </location>
</feature>
<dbReference type="PROSITE" id="PS50190">
    <property type="entry name" value="SEC7"/>
    <property type="match status" value="1"/>
</dbReference>
<accession>A0AAD2Q5Z4</accession>
<feature type="compositionally biased region" description="Basic and acidic residues" evidence="1">
    <location>
        <begin position="105"/>
        <end position="119"/>
    </location>
</feature>
<feature type="region of interest" description="Disordered" evidence="1">
    <location>
        <begin position="313"/>
        <end position="408"/>
    </location>
</feature>
<evidence type="ECO:0000313" key="5">
    <source>
        <dbReference type="Proteomes" id="UP001295794"/>
    </source>
</evidence>
<dbReference type="GO" id="GO:0032012">
    <property type="term" value="P:regulation of ARF protein signal transduction"/>
    <property type="evidence" value="ECO:0007669"/>
    <property type="project" value="InterPro"/>
</dbReference>
<evidence type="ECO:0000259" key="3">
    <source>
        <dbReference type="PROSITE" id="PS50190"/>
    </source>
</evidence>
<dbReference type="PANTHER" id="PTHR10663:SF405">
    <property type="entry name" value="ARF GUANINE NUCLEOTIDE EXCHANGE FACTOR SYT1"/>
    <property type="match status" value="1"/>
</dbReference>
<dbReference type="CDD" id="cd00171">
    <property type="entry name" value="Sec7"/>
    <property type="match status" value="1"/>
</dbReference>
<feature type="compositionally biased region" description="Basic and acidic residues" evidence="1">
    <location>
        <begin position="69"/>
        <end position="91"/>
    </location>
</feature>
<evidence type="ECO:0000259" key="2">
    <source>
        <dbReference type="PROSITE" id="PS50003"/>
    </source>
</evidence>
<dbReference type="InterPro" id="IPR023394">
    <property type="entry name" value="Sec7_C_sf"/>
</dbReference>
<organism evidence="4 5">
    <name type="scientific">Mycena citricolor</name>
    <dbReference type="NCBI Taxonomy" id="2018698"/>
    <lineage>
        <taxon>Eukaryota</taxon>
        <taxon>Fungi</taxon>
        <taxon>Dikarya</taxon>
        <taxon>Basidiomycota</taxon>
        <taxon>Agaricomycotina</taxon>
        <taxon>Agaricomycetes</taxon>
        <taxon>Agaricomycetidae</taxon>
        <taxon>Agaricales</taxon>
        <taxon>Marasmiineae</taxon>
        <taxon>Mycenaceae</taxon>
        <taxon>Mycena</taxon>
    </lineage>
</organism>
<sequence length="1293" mass="142435">MGRFSLGQGNAQDAPPPYKDASPPLLVTETTTTTQVLTTTTTHTTHFFSLPLWKKRPLVASSSSPTNRDSVERRPTEDGRLRRERFSEKDLPPTPPEDPFVPDTPRPRNDSAHSYRDDSPVPSLSASISSRKSLASSQPTAILARASFGLGLPHALRDPSSSASSTTSDINTVAFLTPPEMDSRRRSIQTPRRAKSSTKLRAMSSLYEPGMELEGSHSEGAKGRIRGVSLGNTAILNSGYPDIKGKGKEVEEAAPSPMPKPALVRRASFWSRKKSTPADTALPAHVEQLYLQPSPPPTLPSVSPLSPFTFDDLHMTSSSSRTKHSRGLSRSHSERSNVMAQPSPMTEMAQPILRKPSRRPATADPSTRSPTTLLNSTPSQPPPLPPQPDSSTLSPGPSRRPRSQTNPPLLHRLSLNLFSSSNSPSALSQSPLHDSPISSPMDSPRASLHKPVVIPKPETEHESPEIYLNRLLQAVSKAEVAGILASSPDPFYAQALRAYIGHFAFAEDPLDIALRKLLMHVGLPRETQQIDRVMEAFASRYRECNPNLFTSEDHPYILAFSLIMLHTDAFNKSNKRKMTKADYIKNTKLPGIHAEVLDCFYDNIVVTPFIFIEDPLDVNGQRGILSDGTPTRSHSMGHPLSVSSSGSLLLSKSNKVDPYYLIANNLLGPLRVDVESYIPRENPYLFRGTAGRWDEQELQLAFAKASVIELGTEINIRSTGMLNLGPAGTVSPTPLSVYSDISVPSNEISTLRVTKVGVLHRKDDTLEGGKKSANRKWKSWSVILTGSQLLFFRDPAWAVGLLAQAQSPHSPETQFIYPQTAFKPDELMSVKDAIAVFDKSYVKHDHTLRLVMAEGRQFMLQAADDREMNEWISRINYASAFKTAGVRMRPLAMTGKDVHLTGVAAATSHLHDLQHAQTAAHRSRMWDSQTTPRELMDMMSEVPSPTKQRPIPRRRLTIASIDEVDLDVPTAPEVDGADQFKATFDQVKAALAAGKWADTDSPTFEDFSPSSSPSISRLPSRSHIIQTKIRDLDAKMSATQTQLDSDLRFVRNIGTLTPFQRSTRDRLVISVQNMAKRVMQGRLELAKLTCHRQVLASDLTAESQDWNQARKLALKAATETLQIRNSGDEPTDETEPEAGHRRSLASSHRPDSTADSFHSALDFNDEVASPRFLAANMRIDTTSSSPRSSAASANSLSFFDASSPDTSRVSLSAGPADSPQEASGSHEKFYTALESPEAAEEWDQTRCAQRVSLVRVPSDFRIRYQKRPLIHNLSFYNPIVIACIHPPCLYRGI</sequence>
<dbReference type="SMART" id="SM00222">
    <property type="entry name" value="Sec7"/>
    <property type="match status" value="1"/>
</dbReference>
<dbReference type="Pfam" id="PF01369">
    <property type="entry name" value="Sec7"/>
    <property type="match status" value="1"/>
</dbReference>
<feature type="compositionally biased region" description="Pro residues" evidence="1">
    <location>
        <begin position="92"/>
        <end position="104"/>
    </location>
</feature>
<feature type="region of interest" description="Disordered" evidence="1">
    <location>
        <begin position="1207"/>
        <end position="1226"/>
    </location>
</feature>
<feature type="region of interest" description="Disordered" evidence="1">
    <location>
        <begin position="1"/>
        <end position="25"/>
    </location>
</feature>
<feature type="region of interest" description="Disordered" evidence="1">
    <location>
        <begin position="180"/>
        <end position="199"/>
    </location>
</feature>
<feature type="domain" description="SEC7" evidence="3">
    <location>
        <begin position="473"/>
        <end position="607"/>
    </location>
</feature>
<keyword evidence="5" id="KW-1185">Reference proteome</keyword>
<reference evidence="4" key="1">
    <citation type="submission" date="2023-11" db="EMBL/GenBank/DDBJ databases">
        <authorList>
            <person name="De Vega J J."/>
            <person name="De Vega J J."/>
        </authorList>
    </citation>
    <scope>NUCLEOTIDE SEQUENCE</scope>
</reference>
<dbReference type="InterPro" id="IPR000904">
    <property type="entry name" value="Sec7_dom"/>
</dbReference>
<dbReference type="EMBL" id="CAVNYO010000440">
    <property type="protein sequence ID" value="CAK5279968.1"/>
    <property type="molecule type" value="Genomic_DNA"/>
</dbReference>
<feature type="compositionally biased region" description="Low complexity" evidence="1">
    <location>
        <begin position="365"/>
        <end position="378"/>
    </location>
</feature>
<dbReference type="GO" id="GO:0005085">
    <property type="term" value="F:guanyl-nucleotide exchange factor activity"/>
    <property type="evidence" value="ECO:0007669"/>
    <property type="project" value="InterPro"/>
</dbReference>
<feature type="region of interest" description="Disordered" evidence="1">
    <location>
        <begin position="420"/>
        <end position="448"/>
    </location>
</feature>
<feature type="region of interest" description="Disordered" evidence="1">
    <location>
        <begin position="59"/>
        <end position="132"/>
    </location>
</feature>
<dbReference type="Gene3D" id="2.30.29.30">
    <property type="entry name" value="Pleckstrin-homology domain (PH domain)/Phosphotyrosine-binding domain (PTB)"/>
    <property type="match status" value="1"/>
</dbReference>
<dbReference type="SMART" id="SM00233">
    <property type="entry name" value="PH"/>
    <property type="match status" value="1"/>
</dbReference>
<feature type="compositionally biased region" description="Low complexity" evidence="1">
    <location>
        <begin position="120"/>
        <end position="132"/>
    </location>
</feature>
<dbReference type="PANTHER" id="PTHR10663">
    <property type="entry name" value="GUANYL-NUCLEOTIDE EXCHANGE FACTOR"/>
    <property type="match status" value="1"/>
</dbReference>